<reference evidence="8 9" key="1">
    <citation type="submission" date="2009-11" db="EMBL/GenBank/DDBJ databases">
        <title>Annotation of Allomyces macrogynus ATCC 38327.</title>
        <authorList>
            <consortium name="The Broad Institute Genome Sequencing Platform"/>
            <person name="Russ C."/>
            <person name="Cuomo C."/>
            <person name="Burger G."/>
            <person name="Gray M.W."/>
            <person name="Holland P.W.H."/>
            <person name="King N."/>
            <person name="Lang F.B.F."/>
            <person name="Roger A.J."/>
            <person name="Ruiz-Trillo I."/>
            <person name="Young S.K."/>
            <person name="Zeng Q."/>
            <person name="Gargeya S."/>
            <person name="Fitzgerald M."/>
            <person name="Haas B."/>
            <person name="Abouelleil A."/>
            <person name="Alvarado L."/>
            <person name="Arachchi H.M."/>
            <person name="Berlin A."/>
            <person name="Chapman S.B."/>
            <person name="Gearin G."/>
            <person name="Goldberg J."/>
            <person name="Griggs A."/>
            <person name="Gujja S."/>
            <person name="Hansen M."/>
            <person name="Heiman D."/>
            <person name="Howarth C."/>
            <person name="Larimer J."/>
            <person name="Lui A."/>
            <person name="MacDonald P.J.P."/>
            <person name="McCowen C."/>
            <person name="Montmayeur A."/>
            <person name="Murphy C."/>
            <person name="Neiman D."/>
            <person name="Pearson M."/>
            <person name="Priest M."/>
            <person name="Roberts A."/>
            <person name="Saif S."/>
            <person name="Shea T."/>
            <person name="Sisk P."/>
            <person name="Stolte C."/>
            <person name="Sykes S."/>
            <person name="Wortman J."/>
            <person name="Nusbaum C."/>
            <person name="Birren B."/>
        </authorList>
    </citation>
    <scope>NUCLEOTIDE SEQUENCE [LARGE SCALE GENOMIC DNA]</scope>
    <source>
        <strain evidence="8 9">ATCC 38327</strain>
    </source>
</reference>
<dbReference type="GO" id="GO:0004114">
    <property type="term" value="F:3',5'-cyclic-nucleotide phosphodiesterase activity"/>
    <property type="evidence" value="ECO:0007669"/>
    <property type="project" value="InterPro"/>
</dbReference>
<dbReference type="InterPro" id="IPR003607">
    <property type="entry name" value="HD/PDEase_dom"/>
</dbReference>
<evidence type="ECO:0000313" key="8">
    <source>
        <dbReference type="EMBL" id="KNE58590.1"/>
    </source>
</evidence>
<feature type="compositionally biased region" description="Basic and acidic residues" evidence="6">
    <location>
        <begin position="382"/>
        <end position="392"/>
    </location>
</feature>
<accession>A0A0L0S850</accession>
<dbReference type="SUPFAM" id="SSF109604">
    <property type="entry name" value="HD-domain/PDEase-like"/>
    <property type="match status" value="1"/>
</dbReference>
<feature type="binding site" evidence="4">
    <location>
        <position position="213"/>
    </location>
    <ligand>
        <name>Zn(2+)</name>
        <dbReference type="ChEBI" id="CHEBI:29105"/>
        <label>1</label>
    </ligand>
</feature>
<dbReference type="EMBL" id="GG745333">
    <property type="protein sequence ID" value="KNE58590.1"/>
    <property type="molecule type" value="Genomic_DNA"/>
</dbReference>
<dbReference type="Proteomes" id="UP000054350">
    <property type="component" value="Unassembled WGS sequence"/>
</dbReference>
<dbReference type="CDD" id="cd00077">
    <property type="entry name" value="HDc"/>
    <property type="match status" value="1"/>
</dbReference>
<dbReference type="Gene3D" id="1.10.1300.10">
    <property type="entry name" value="3'5'-cyclic nucleotide phosphodiesterase, catalytic domain"/>
    <property type="match status" value="1"/>
</dbReference>
<dbReference type="InterPro" id="IPR002073">
    <property type="entry name" value="PDEase_catalytic_dom"/>
</dbReference>
<dbReference type="Pfam" id="PF00233">
    <property type="entry name" value="PDEase_I"/>
    <property type="match status" value="1"/>
</dbReference>
<name>A0A0L0S850_ALLM3</name>
<feature type="domain" description="PDEase" evidence="7">
    <location>
        <begin position="80"/>
        <end position="354"/>
    </location>
</feature>
<comment type="similarity">
    <text evidence="5">Belongs to the cyclic nucleotide phosphodiesterase family.</text>
</comment>
<dbReference type="PANTHER" id="PTHR11347">
    <property type="entry name" value="CYCLIC NUCLEOTIDE PHOSPHODIESTERASE"/>
    <property type="match status" value="1"/>
</dbReference>
<evidence type="ECO:0000256" key="6">
    <source>
        <dbReference type="SAM" id="MobiDB-lite"/>
    </source>
</evidence>
<gene>
    <name evidence="8" type="ORF">AMAG_04155</name>
</gene>
<dbReference type="SMART" id="SM00471">
    <property type="entry name" value="HDc"/>
    <property type="match status" value="1"/>
</dbReference>
<keyword evidence="2 5" id="KW-0378">Hydrolase</keyword>
<keyword evidence="1 4" id="KW-0479">Metal-binding</keyword>
<dbReference type="PRINTS" id="PR00387">
    <property type="entry name" value="PDIESTERASE1"/>
</dbReference>
<dbReference type="VEuPathDB" id="FungiDB:AMAG_04155"/>
<comment type="cofactor">
    <cofactor evidence="5">
        <name>a divalent metal cation</name>
        <dbReference type="ChEBI" id="CHEBI:60240"/>
    </cofactor>
    <text evidence="5">Binds 2 divalent metal cations per subunit. Site 1 may preferentially bind zinc ions, while site 2 has a preference for magnesium and/or manganese ions.</text>
</comment>
<protein>
    <recommendedName>
        <fullName evidence="5">Phosphodiesterase</fullName>
        <ecNumber evidence="5">3.1.4.-</ecNumber>
    </recommendedName>
</protein>
<feature type="binding site" evidence="4">
    <location>
        <position position="177"/>
    </location>
    <ligand>
        <name>Zn(2+)</name>
        <dbReference type="ChEBI" id="CHEBI:29105"/>
        <label>1</label>
    </ligand>
</feature>
<evidence type="ECO:0000256" key="2">
    <source>
        <dbReference type="ARBA" id="ARBA00022801"/>
    </source>
</evidence>
<feature type="compositionally biased region" description="Low complexity" evidence="6">
    <location>
        <begin position="1"/>
        <end position="14"/>
    </location>
</feature>
<proteinExistence type="inferred from homology"/>
<keyword evidence="9" id="KW-1185">Reference proteome</keyword>
<feature type="binding site" evidence="4">
    <location>
        <position position="327"/>
    </location>
    <ligand>
        <name>Zn(2+)</name>
        <dbReference type="ChEBI" id="CHEBI:29105"/>
        <label>1</label>
    </ligand>
</feature>
<sequence>MPVAVPDAVPDAAPQIPAGPTKPAASNDTLEPCKHGNASTDSATPTMPALTPAEGVVEAARFSVRYRRPSADPTADPAAPTRNRQVAVNYDLISAVIPARFNCAPADTEGAVTLDDWDVAVDVHLPTTDAQVLAVVWLLEDAGALDVFPHTTRADLVQFVTVVAANYNAPPFHRFTHAVSVAQAAHVMVRALNVKEELSKDAVVMLLVAGVCHDVDHQGFTNMYHCATESELATMYNNTCPMENHHAAVTNALLQSEYSPLRHMDPAAARHFRASVTQLILATDMGKHESILVQGARVPSVTSTGEIAHWDAQHRMAFLQVLLKAADLSNELRAAPVADPWSAALYRELNHEQDVLGRARLDTGAAAGRRRPDRVPATQSRAHCDDSRDNLRRGTCITRHRSRKRRGRAAPAAAHGRGGWSQVGNLERVGFGG</sequence>
<evidence type="ECO:0000256" key="1">
    <source>
        <dbReference type="ARBA" id="ARBA00022723"/>
    </source>
</evidence>
<dbReference type="PROSITE" id="PS00126">
    <property type="entry name" value="PDEASE_I_1"/>
    <property type="match status" value="1"/>
</dbReference>
<dbReference type="AlphaFoldDB" id="A0A0L0S850"/>
<reference evidence="9" key="2">
    <citation type="submission" date="2009-11" db="EMBL/GenBank/DDBJ databases">
        <title>The Genome Sequence of Allomyces macrogynus strain ATCC 38327.</title>
        <authorList>
            <consortium name="The Broad Institute Genome Sequencing Platform"/>
            <person name="Russ C."/>
            <person name="Cuomo C."/>
            <person name="Shea T."/>
            <person name="Young S.K."/>
            <person name="Zeng Q."/>
            <person name="Koehrsen M."/>
            <person name="Haas B."/>
            <person name="Borodovsky M."/>
            <person name="Guigo R."/>
            <person name="Alvarado L."/>
            <person name="Berlin A."/>
            <person name="Borenstein D."/>
            <person name="Chen Z."/>
            <person name="Engels R."/>
            <person name="Freedman E."/>
            <person name="Gellesch M."/>
            <person name="Goldberg J."/>
            <person name="Griggs A."/>
            <person name="Gujja S."/>
            <person name="Heiman D."/>
            <person name="Hepburn T."/>
            <person name="Howarth C."/>
            <person name="Jen D."/>
            <person name="Larson L."/>
            <person name="Lewis B."/>
            <person name="Mehta T."/>
            <person name="Park D."/>
            <person name="Pearson M."/>
            <person name="Roberts A."/>
            <person name="Saif S."/>
            <person name="Shenoy N."/>
            <person name="Sisk P."/>
            <person name="Stolte C."/>
            <person name="Sykes S."/>
            <person name="Walk T."/>
            <person name="White J."/>
            <person name="Yandava C."/>
            <person name="Burger G."/>
            <person name="Gray M.W."/>
            <person name="Holland P.W.H."/>
            <person name="King N."/>
            <person name="Lang F.B.F."/>
            <person name="Roger A.J."/>
            <person name="Ruiz-Trillo I."/>
            <person name="Lander E."/>
            <person name="Nusbaum C."/>
        </authorList>
    </citation>
    <scope>NUCLEOTIDE SEQUENCE [LARGE SCALE GENOMIC DNA]</scope>
    <source>
        <strain evidence="9">ATCC 38327</strain>
    </source>
</reference>
<evidence type="ECO:0000256" key="3">
    <source>
        <dbReference type="PIRSR" id="PIRSR623088-1"/>
    </source>
</evidence>
<dbReference type="GO" id="GO:0007165">
    <property type="term" value="P:signal transduction"/>
    <property type="evidence" value="ECO:0007669"/>
    <property type="project" value="InterPro"/>
</dbReference>
<dbReference type="PROSITE" id="PS51845">
    <property type="entry name" value="PDEASE_I_2"/>
    <property type="match status" value="1"/>
</dbReference>
<dbReference type="eggNOG" id="KOG3689">
    <property type="taxonomic scope" value="Eukaryota"/>
</dbReference>
<organism evidence="8 9">
    <name type="scientific">Allomyces macrogynus (strain ATCC 38327)</name>
    <name type="common">Allomyces javanicus var. macrogynus</name>
    <dbReference type="NCBI Taxonomy" id="578462"/>
    <lineage>
        <taxon>Eukaryota</taxon>
        <taxon>Fungi</taxon>
        <taxon>Fungi incertae sedis</taxon>
        <taxon>Blastocladiomycota</taxon>
        <taxon>Blastocladiomycetes</taxon>
        <taxon>Blastocladiales</taxon>
        <taxon>Blastocladiaceae</taxon>
        <taxon>Allomyces</taxon>
    </lineage>
</organism>
<feature type="region of interest" description="Disordered" evidence="6">
    <location>
        <begin position="365"/>
        <end position="433"/>
    </location>
</feature>
<evidence type="ECO:0000313" key="9">
    <source>
        <dbReference type="Proteomes" id="UP000054350"/>
    </source>
</evidence>
<evidence type="ECO:0000256" key="4">
    <source>
        <dbReference type="PIRSR" id="PIRSR623088-3"/>
    </source>
</evidence>
<dbReference type="InterPro" id="IPR023088">
    <property type="entry name" value="PDEase"/>
</dbReference>
<feature type="compositionally biased region" description="Basic residues" evidence="6">
    <location>
        <begin position="398"/>
        <end position="408"/>
    </location>
</feature>
<dbReference type="EC" id="3.1.4.-" evidence="5"/>
<dbReference type="InterPro" id="IPR023174">
    <property type="entry name" value="PDEase_CS"/>
</dbReference>
<feature type="region of interest" description="Disordered" evidence="6">
    <location>
        <begin position="1"/>
        <end position="49"/>
    </location>
</feature>
<dbReference type="InterPro" id="IPR036971">
    <property type="entry name" value="PDEase_catalytic_dom_sf"/>
</dbReference>
<dbReference type="GO" id="GO:0046872">
    <property type="term" value="F:metal ion binding"/>
    <property type="evidence" value="ECO:0007669"/>
    <property type="project" value="UniProtKB-KW"/>
</dbReference>
<evidence type="ECO:0000259" key="7">
    <source>
        <dbReference type="PROSITE" id="PS51845"/>
    </source>
</evidence>
<feature type="binding site" evidence="4">
    <location>
        <position position="214"/>
    </location>
    <ligand>
        <name>Zn(2+)</name>
        <dbReference type="ChEBI" id="CHEBI:29105"/>
        <label>1</label>
    </ligand>
</feature>
<feature type="binding site" evidence="4">
    <location>
        <position position="214"/>
    </location>
    <ligand>
        <name>Zn(2+)</name>
        <dbReference type="ChEBI" id="CHEBI:29105"/>
        <label>2</label>
    </ligand>
</feature>
<evidence type="ECO:0000256" key="5">
    <source>
        <dbReference type="RuleBase" id="RU363067"/>
    </source>
</evidence>
<feature type="active site" description="Proton donor" evidence="3">
    <location>
        <position position="173"/>
    </location>
</feature>
<dbReference type="STRING" id="578462.A0A0L0S850"/>
<dbReference type="OrthoDB" id="546632at2759"/>